<dbReference type="EC" id="1.4.1.13" evidence="2"/>
<gene>
    <name evidence="2" type="primary">gltA</name>
    <name evidence="2" type="ORF">RAMLITH_13825</name>
</gene>
<dbReference type="GO" id="GO:0004355">
    <property type="term" value="F:glutamate synthase (NADPH) activity"/>
    <property type="evidence" value="ECO:0007669"/>
    <property type="project" value="UniProtKB-EC"/>
</dbReference>
<dbReference type="Pfam" id="PF07992">
    <property type="entry name" value="Pyr_redox_2"/>
    <property type="match status" value="1"/>
</dbReference>
<keyword evidence="2" id="KW-0560">Oxidoreductase</keyword>
<dbReference type="EMBL" id="VTOX01000004">
    <property type="protein sequence ID" value="NKE66904.1"/>
    <property type="molecule type" value="Genomic_DNA"/>
</dbReference>
<dbReference type="NCBIfam" id="TIGR01316">
    <property type="entry name" value="gltA"/>
    <property type="match status" value="1"/>
</dbReference>
<dbReference type="AlphaFoldDB" id="A0A7X6DGT9"/>
<evidence type="ECO:0000259" key="1">
    <source>
        <dbReference type="PROSITE" id="PS51379"/>
    </source>
</evidence>
<accession>A0A7X6DGT9</accession>
<dbReference type="InterPro" id="IPR023753">
    <property type="entry name" value="FAD/NAD-binding_dom"/>
</dbReference>
<dbReference type="Gene3D" id="1.10.1060.10">
    <property type="entry name" value="Alpha-helical ferredoxin"/>
    <property type="match status" value="1"/>
</dbReference>
<dbReference type="InterPro" id="IPR017896">
    <property type="entry name" value="4Fe4S_Fe-S-bd"/>
</dbReference>
<reference evidence="2 3" key="1">
    <citation type="journal article" date="2020" name="Nature">
        <title>Bacterial chemolithoautotrophy via manganese oxidation.</title>
        <authorList>
            <person name="Yu H."/>
            <person name="Leadbetter J.R."/>
        </authorList>
    </citation>
    <scope>NUCLEOTIDE SEQUENCE [LARGE SCALE GENOMIC DNA]</scope>
    <source>
        <strain evidence="2 3">RBP-1</strain>
    </source>
</reference>
<dbReference type="SUPFAM" id="SSF46548">
    <property type="entry name" value="alpha-helical ferredoxin"/>
    <property type="match status" value="1"/>
</dbReference>
<dbReference type="SUPFAM" id="SSF51971">
    <property type="entry name" value="Nucleotide-binding domain"/>
    <property type="match status" value="1"/>
</dbReference>
<dbReference type="Proteomes" id="UP000521868">
    <property type="component" value="Unassembled WGS sequence"/>
</dbReference>
<dbReference type="Pfam" id="PF14691">
    <property type="entry name" value="Fer4_20"/>
    <property type="match status" value="1"/>
</dbReference>
<evidence type="ECO:0000313" key="2">
    <source>
        <dbReference type="EMBL" id="NKE66904.1"/>
    </source>
</evidence>
<evidence type="ECO:0000313" key="3">
    <source>
        <dbReference type="Proteomes" id="UP000521868"/>
    </source>
</evidence>
<name>A0A7X6DGT9_9BURK</name>
<dbReference type="InterPro" id="IPR028261">
    <property type="entry name" value="DPD_II"/>
</dbReference>
<feature type="domain" description="4Fe-4S ferredoxin-type" evidence="1">
    <location>
        <begin position="33"/>
        <end position="64"/>
    </location>
</feature>
<dbReference type="PANTHER" id="PTHR42783:SF3">
    <property type="entry name" value="GLUTAMATE SYNTHASE [NADPH] SMALL CHAIN-RELATED"/>
    <property type="match status" value="1"/>
</dbReference>
<dbReference type="InterPro" id="IPR036188">
    <property type="entry name" value="FAD/NAD-bd_sf"/>
</dbReference>
<dbReference type="PANTHER" id="PTHR42783">
    <property type="entry name" value="GLUTAMATE SYNTHASE [NADPH] SMALL CHAIN"/>
    <property type="match status" value="1"/>
</dbReference>
<dbReference type="Gene3D" id="3.50.50.60">
    <property type="entry name" value="FAD/NAD(P)-binding domain"/>
    <property type="match status" value="2"/>
</dbReference>
<dbReference type="InterPro" id="IPR006004">
    <property type="entry name" value="SudA-like"/>
</dbReference>
<sequence length="468" mass="49986">MPVKRSDKTPMPVHDAQLRAHDFVEVNTGYTPAHAAFEAERCLRCQDAACVDGCPVNIPIPDFIHAVAAGDMPKAAQILRGANPLPSICGRVCPQENQCEAQCHMLKRFNPVAIGHLERFVADWERTQPVTAKPNITRKEKIAVIGAGPSGLVCAGELARLGYSVTVYEALHAPGGVLRYGIPEFRLPKSVLDWEIGVLKAMGVEIVCNVVIGRTIKMDDLFENMGYAAVFIGTGAGLPQFLGIPGENLNGVMSANEFLTRMNLMGGYKFPENDTPMKVGKRVAVIGAGNTAMDAVRSSLRLGAEAAYIVYRRSEKEMGARVEEYHHAIEEGVDFRWLTNPLEVVDDGNGWVSGLKCQKMKLGEPDASGRARPIPIEGSEFVLPVDNVVLAIGTTPNPLLTRTTSGLMTNKKGCLVADESTGLTSKALVFAGGDAVTGAATVILAAGAGKRSAQAIHEALQQAPVAAH</sequence>
<dbReference type="PROSITE" id="PS51379">
    <property type="entry name" value="4FE4S_FER_2"/>
    <property type="match status" value="1"/>
</dbReference>
<protein>
    <submittedName>
        <fullName evidence="2">NADPH-dependent glutamate synthase</fullName>
        <ecNumber evidence="2">1.4.1.13</ecNumber>
    </submittedName>
</protein>
<comment type="caution">
    <text evidence="2">The sequence shown here is derived from an EMBL/GenBank/DDBJ whole genome shotgun (WGS) entry which is preliminary data.</text>
</comment>
<organism evidence="2 3">
    <name type="scientific">Ramlibacter lithotrophicus</name>
    <dbReference type="NCBI Taxonomy" id="2606681"/>
    <lineage>
        <taxon>Bacteria</taxon>
        <taxon>Pseudomonadati</taxon>
        <taxon>Pseudomonadota</taxon>
        <taxon>Betaproteobacteria</taxon>
        <taxon>Burkholderiales</taxon>
        <taxon>Comamonadaceae</taxon>
        <taxon>Ramlibacter</taxon>
    </lineage>
</organism>
<proteinExistence type="predicted"/>
<dbReference type="PRINTS" id="PR00419">
    <property type="entry name" value="ADXRDTASE"/>
</dbReference>
<dbReference type="RefSeq" id="WP_168108019.1">
    <property type="nucleotide sequence ID" value="NZ_VTOX01000004.1"/>
</dbReference>
<dbReference type="GO" id="GO:0051536">
    <property type="term" value="F:iron-sulfur cluster binding"/>
    <property type="evidence" value="ECO:0007669"/>
    <property type="project" value="InterPro"/>
</dbReference>
<dbReference type="InterPro" id="IPR009051">
    <property type="entry name" value="Helical_ferredxn"/>
</dbReference>
<keyword evidence="3" id="KW-1185">Reference proteome</keyword>